<evidence type="ECO:0000313" key="14">
    <source>
        <dbReference type="Proteomes" id="UP000830835"/>
    </source>
</evidence>
<feature type="transmembrane region" description="Helical" evidence="12">
    <location>
        <begin position="53"/>
        <end position="74"/>
    </location>
</feature>
<comment type="catalytic activity">
    <reaction evidence="1 11">
        <text>a 1,2-diacyl-sn-glycero-3-phosphate + CTP + H(+) = a CDP-1,2-diacyl-sn-glycerol + diphosphate</text>
        <dbReference type="Rhea" id="RHEA:16229"/>
        <dbReference type="ChEBI" id="CHEBI:15378"/>
        <dbReference type="ChEBI" id="CHEBI:33019"/>
        <dbReference type="ChEBI" id="CHEBI:37563"/>
        <dbReference type="ChEBI" id="CHEBI:58332"/>
        <dbReference type="ChEBI" id="CHEBI:58608"/>
        <dbReference type="EC" id="2.7.7.41"/>
    </reaction>
</comment>
<evidence type="ECO:0000256" key="5">
    <source>
        <dbReference type="ARBA" id="ARBA00010185"/>
    </source>
</evidence>
<evidence type="ECO:0000256" key="12">
    <source>
        <dbReference type="SAM" id="Phobius"/>
    </source>
</evidence>
<dbReference type="Proteomes" id="UP000830835">
    <property type="component" value="Unassembled WGS sequence"/>
</dbReference>
<evidence type="ECO:0000256" key="11">
    <source>
        <dbReference type="RuleBase" id="RU003938"/>
    </source>
</evidence>
<evidence type="ECO:0000256" key="10">
    <source>
        <dbReference type="ARBA" id="ARBA00023136"/>
    </source>
</evidence>
<comment type="subcellular location">
    <subcellularLocation>
        <location evidence="2">Membrane</location>
        <topology evidence="2">Multi-pass membrane protein</topology>
    </subcellularLocation>
</comment>
<keyword evidence="9 12" id="KW-1133">Transmembrane helix</keyword>
<keyword evidence="11 13" id="KW-0548">Nucleotidyltransferase</keyword>
<keyword evidence="8 11" id="KW-0812">Transmembrane</keyword>
<reference evidence="13" key="1">
    <citation type="submission" date="2021-02" db="EMBL/GenBank/DDBJ databases">
        <title>The CRISPR/cas machinery reduction and long-range gene transfer in the hot spring cyanobacterium Synechococcus.</title>
        <authorList>
            <person name="Dvorak P."/>
            <person name="Jahodarova E."/>
            <person name="Hasler P."/>
            <person name="Poulickova A."/>
        </authorList>
    </citation>
    <scope>NUCLEOTIDE SEQUENCE</scope>
    <source>
        <strain evidence="13">Rupite</strain>
    </source>
</reference>
<dbReference type="PROSITE" id="PS01315">
    <property type="entry name" value="CDS"/>
    <property type="match status" value="1"/>
</dbReference>
<gene>
    <name evidence="13" type="ORF">JX360_14670</name>
</gene>
<evidence type="ECO:0000256" key="3">
    <source>
        <dbReference type="ARBA" id="ARBA00005119"/>
    </source>
</evidence>
<dbReference type="InterPro" id="IPR000374">
    <property type="entry name" value="PC_trans"/>
</dbReference>
<evidence type="ECO:0000313" key="13">
    <source>
        <dbReference type="EMBL" id="MCJ2544133.1"/>
    </source>
</evidence>
<organism evidence="13 14">
    <name type="scientific">Thermostichus vulcanus str. 'Rupite'</name>
    <dbReference type="NCBI Taxonomy" id="2813851"/>
    <lineage>
        <taxon>Bacteria</taxon>
        <taxon>Bacillati</taxon>
        <taxon>Cyanobacteriota</taxon>
        <taxon>Cyanophyceae</taxon>
        <taxon>Thermostichales</taxon>
        <taxon>Thermostichaceae</taxon>
        <taxon>Thermostichus</taxon>
    </lineage>
</organism>
<keyword evidence="10 12" id="KW-0472">Membrane</keyword>
<sequence length="124" mass="13641">MMLETLTEALGMGKTPWTRLSPKKTIKGSLMALVSSLVLAYLNWPIAFPHFPVWLVGITGLLVGIGGQVGDLVMSAFKRDLGIKDFGELLPGHGGILDRVDSLLWVSPLFFHTARFFFKGDFGY</sequence>
<comment type="pathway">
    <text evidence="3 11">Phospholipid metabolism; CDP-diacylglycerol biosynthesis; CDP-diacylglycerol from sn-glycerol 3-phosphate: step 3/3.</text>
</comment>
<evidence type="ECO:0000256" key="6">
    <source>
        <dbReference type="ARBA" id="ARBA00012487"/>
    </source>
</evidence>
<comment type="pathway">
    <text evidence="4">Lipid metabolism.</text>
</comment>
<dbReference type="GO" id="GO:0016779">
    <property type="term" value="F:nucleotidyltransferase activity"/>
    <property type="evidence" value="ECO:0007669"/>
    <property type="project" value="UniProtKB-KW"/>
</dbReference>
<evidence type="ECO:0000256" key="9">
    <source>
        <dbReference type="ARBA" id="ARBA00022989"/>
    </source>
</evidence>
<feature type="transmembrane region" description="Helical" evidence="12">
    <location>
        <begin position="29"/>
        <end position="47"/>
    </location>
</feature>
<evidence type="ECO:0000256" key="4">
    <source>
        <dbReference type="ARBA" id="ARBA00005189"/>
    </source>
</evidence>
<name>A0ABT0CEB8_THEVL</name>
<comment type="similarity">
    <text evidence="5 11">Belongs to the CDS family.</text>
</comment>
<evidence type="ECO:0000256" key="8">
    <source>
        <dbReference type="ARBA" id="ARBA00022692"/>
    </source>
</evidence>
<dbReference type="Pfam" id="PF01148">
    <property type="entry name" value="CTP_transf_1"/>
    <property type="match status" value="1"/>
</dbReference>
<evidence type="ECO:0000256" key="2">
    <source>
        <dbReference type="ARBA" id="ARBA00004141"/>
    </source>
</evidence>
<evidence type="ECO:0000256" key="7">
    <source>
        <dbReference type="ARBA" id="ARBA00022679"/>
    </source>
</evidence>
<protein>
    <recommendedName>
        <fullName evidence="6 11">Phosphatidate cytidylyltransferase</fullName>
        <ecNumber evidence="6 11">2.7.7.41</ecNumber>
    </recommendedName>
</protein>
<dbReference type="PANTHER" id="PTHR43535:SF1">
    <property type="entry name" value="PHOSPHATIDATE CYTIDYLYLTRANSFERASE"/>
    <property type="match status" value="1"/>
</dbReference>
<comment type="caution">
    <text evidence="13">The sequence shown here is derived from an EMBL/GenBank/DDBJ whole genome shotgun (WGS) entry which is preliminary data.</text>
</comment>
<evidence type="ECO:0000256" key="1">
    <source>
        <dbReference type="ARBA" id="ARBA00001698"/>
    </source>
</evidence>
<keyword evidence="7 11" id="KW-0808">Transferase</keyword>
<dbReference type="EMBL" id="JAFIRA010000048">
    <property type="protein sequence ID" value="MCJ2544133.1"/>
    <property type="molecule type" value="Genomic_DNA"/>
</dbReference>
<accession>A0ABT0CEB8</accession>
<keyword evidence="14" id="KW-1185">Reference proteome</keyword>
<dbReference type="PANTHER" id="PTHR43535">
    <property type="entry name" value="PHOSPHATIDATE CYTIDYLYLTRANSFERASE"/>
    <property type="match status" value="1"/>
</dbReference>
<dbReference type="RefSeq" id="WP_279611537.1">
    <property type="nucleotide sequence ID" value="NZ_JAFIRA010000048.1"/>
</dbReference>
<dbReference type="EC" id="2.7.7.41" evidence="6 11"/>
<proteinExistence type="inferred from homology"/>